<evidence type="ECO:0000313" key="2">
    <source>
        <dbReference type="EMBL" id="KAF5828714.1"/>
    </source>
</evidence>
<feature type="non-terminal residue" evidence="2">
    <location>
        <position position="151"/>
    </location>
</feature>
<accession>A0ABQ7G284</accession>
<comment type="caution">
    <text evidence="2">The sequence shown here is derived from an EMBL/GenBank/DDBJ whole genome shotgun (WGS) entry which is preliminary data.</text>
</comment>
<keyword evidence="3" id="KW-1185">Reference proteome</keyword>
<protein>
    <recommendedName>
        <fullName evidence="4">Encoded protein</fullName>
    </recommendedName>
</protein>
<evidence type="ECO:0000256" key="1">
    <source>
        <dbReference type="SAM" id="MobiDB-lite"/>
    </source>
</evidence>
<feature type="region of interest" description="Disordered" evidence="1">
    <location>
        <begin position="127"/>
        <end position="151"/>
    </location>
</feature>
<dbReference type="Proteomes" id="UP000815325">
    <property type="component" value="Unassembled WGS sequence"/>
</dbReference>
<organism evidence="2 3">
    <name type="scientific">Dunaliella salina</name>
    <name type="common">Green alga</name>
    <name type="synonym">Protococcus salinus</name>
    <dbReference type="NCBI Taxonomy" id="3046"/>
    <lineage>
        <taxon>Eukaryota</taxon>
        <taxon>Viridiplantae</taxon>
        <taxon>Chlorophyta</taxon>
        <taxon>core chlorophytes</taxon>
        <taxon>Chlorophyceae</taxon>
        <taxon>CS clade</taxon>
        <taxon>Chlamydomonadales</taxon>
        <taxon>Dunaliellaceae</taxon>
        <taxon>Dunaliella</taxon>
    </lineage>
</organism>
<evidence type="ECO:0008006" key="4">
    <source>
        <dbReference type="Google" id="ProtNLM"/>
    </source>
</evidence>
<dbReference type="EMBL" id="MU070256">
    <property type="protein sequence ID" value="KAF5828714.1"/>
    <property type="molecule type" value="Genomic_DNA"/>
</dbReference>
<reference evidence="2" key="1">
    <citation type="submission" date="2017-08" db="EMBL/GenBank/DDBJ databases">
        <authorList>
            <person name="Polle J.E."/>
            <person name="Barry K."/>
            <person name="Cushman J."/>
            <person name="Schmutz J."/>
            <person name="Tran D."/>
            <person name="Hathwaick L.T."/>
            <person name="Yim W.C."/>
            <person name="Jenkins J."/>
            <person name="Mckie-Krisberg Z.M."/>
            <person name="Prochnik S."/>
            <person name="Lindquist E."/>
            <person name="Dockter R.B."/>
            <person name="Adam C."/>
            <person name="Molina H."/>
            <person name="Bunkerborg J."/>
            <person name="Jin E."/>
            <person name="Buchheim M."/>
            <person name="Magnuson J."/>
        </authorList>
    </citation>
    <scope>NUCLEOTIDE SEQUENCE</scope>
    <source>
        <strain evidence="2">CCAP 19/18</strain>
    </source>
</reference>
<sequence>MSTRRQEGMRRKSVFSRPVVLPYLLEFFFFLHLVDGHQSAHLKPHGVPDGYAFPHKGLAFDLQEDYMILELRELMEADPDSAGLHKHAPEEAVPDQSRALRRFLQASAPVINPPSYPAYLATYPSPEPPFPGTLPTPSPAPPPRPVRLPWK</sequence>
<evidence type="ECO:0000313" key="3">
    <source>
        <dbReference type="Proteomes" id="UP000815325"/>
    </source>
</evidence>
<name>A0ABQ7G284_DUNSA</name>
<proteinExistence type="predicted"/>
<gene>
    <name evidence="2" type="ORF">DUNSADRAFT_17180</name>
</gene>